<dbReference type="RefSeq" id="WP_197454194.1">
    <property type="nucleotide sequence ID" value="NZ_CP151726.1"/>
</dbReference>
<keyword evidence="1" id="KW-1133">Transmembrane helix</keyword>
<keyword evidence="1" id="KW-0812">Transmembrane</keyword>
<dbReference type="EC" id="3.5.1.82" evidence="2"/>
<keyword evidence="1" id="KW-0472">Membrane</keyword>
<accession>A0A5C6B8Q3</accession>
<feature type="transmembrane region" description="Helical" evidence="1">
    <location>
        <begin position="29"/>
        <end position="50"/>
    </location>
</feature>
<dbReference type="Proteomes" id="UP000320176">
    <property type="component" value="Unassembled WGS sequence"/>
</dbReference>
<keyword evidence="3" id="KW-1185">Reference proteome</keyword>
<dbReference type="EMBL" id="SJPN01000001">
    <property type="protein sequence ID" value="TWU07821.1"/>
    <property type="molecule type" value="Genomic_DNA"/>
</dbReference>
<dbReference type="PANTHER" id="PTHR11647">
    <property type="entry name" value="HYDRANTOINASE/DIHYDROPYRIMIDINASE FAMILY MEMBER"/>
    <property type="match status" value="1"/>
</dbReference>
<dbReference type="GO" id="GO:0047421">
    <property type="term" value="F:N-acyl-D-glutamate deacylase activity"/>
    <property type="evidence" value="ECO:0007669"/>
    <property type="project" value="UniProtKB-EC"/>
</dbReference>
<dbReference type="SUPFAM" id="SSF51556">
    <property type="entry name" value="Metallo-dependent hydrolases"/>
    <property type="match status" value="1"/>
</dbReference>
<evidence type="ECO:0000313" key="3">
    <source>
        <dbReference type="Proteomes" id="UP000320176"/>
    </source>
</evidence>
<dbReference type="Gene3D" id="3.20.20.140">
    <property type="entry name" value="Metal-dependent hydrolases"/>
    <property type="match status" value="1"/>
</dbReference>
<proteinExistence type="predicted"/>
<name>A0A5C6B8Q3_9BACT</name>
<dbReference type="PANTHER" id="PTHR11647:SF1">
    <property type="entry name" value="COLLAPSIN RESPONSE MEDIATOR PROTEIN"/>
    <property type="match status" value="1"/>
</dbReference>
<evidence type="ECO:0000313" key="2">
    <source>
        <dbReference type="EMBL" id="TWU07821.1"/>
    </source>
</evidence>
<dbReference type="Gene3D" id="2.30.40.10">
    <property type="entry name" value="Urease, subunit C, domain 1"/>
    <property type="match status" value="1"/>
</dbReference>
<comment type="caution">
    <text evidence="2">The sequence shown here is derived from an EMBL/GenBank/DDBJ whole genome shotgun (WGS) entry which is preliminary data.</text>
</comment>
<keyword evidence="2" id="KW-0378">Hydrolase</keyword>
<protein>
    <submittedName>
        <fullName evidence="2">N-acyl-D-glutamate deacylase</fullName>
        <ecNumber evidence="2">3.5.1.82</ecNumber>
    </submittedName>
</protein>
<reference evidence="2 3" key="1">
    <citation type="submission" date="2019-02" db="EMBL/GenBank/DDBJ databases">
        <title>Deep-cultivation of Planctomycetes and their phenomic and genomic characterization uncovers novel biology.</title>
        <authorList>
            <person name="Wiegand S."/>
            <person name="Jogler M."/>
            <person name="Boedeker C."/>
            <person name="Pinto D."/>
            <person name="Vollmers J."/>
            <person name="Rivas-Marin E."/>
            <person name="Kohn T."/>
            <person name="Peeters S.H."/>
            <person name="Heuer A."/>
            <person name="Rast P."/>
            <person name="Oberbeckmann S."/>
            <person name="Bunk B."/>
            <person name="Jeske O."/>
            <person name="Meyerdierks A."/>
            <person name="Storesund J.E."/>
            <person name="Kallscheuer N."/>
            <person name="Luecker S."/>
            <person name="Lage O.M."/>
            <person name="Pohl T."/>
            <person name="Merkel B.J."/>
            <person name="Hornburger P."/>
            <person name="Mueller R.-W."/>
            <person name="Bruemmer F."/>
            <person name="Labrenz M."/>
            <person name="Spormann A.M."/>
            <person name="Op Den Camp H."/>
            <person name="Overmann J."/>
            <person name="Amann R."/>
            <person name="Jetten M.S.M."/>
            <person name="Mascher T."/>
            <person name="Medema M.H."/>
            <person name="Devos D.P."/>
            <person name="Kaster A.-K."/>
            <person name="Ovreas L."/>
            <person name="Rohde M."/>
            <person name="Galperin M.Y."/>
            <person name="Jogler C."/>
        </authorList>
    </citation>
    <scope>NUCLEOTIDE SEQUENCE [LARGE SCALE GENOMIC DNA]</scope>
    <source>
        <strain evidence="2 3">Pla52n</strain>
    </source>
</reference>
<dbReference type="NCBIfam" id="NF006560">
    <property type="entry name" value="PRK09061.1"/>
    <property type="match status" value="1"/>
</dbReference>
<dbReference type="InterPro" id="IPR050378">
    <property type="entry name" value="Metallo-dep_Hydrolases_sf"/>
</dbReference>
<dbReference type="InterPro" id="IPR032466">
    <property type="entry name" value="Metal_Hydrolase"/>
</dbReference>
<organism evidence="2 3">
    <name type="scientific">Stieleria varia</name>
    <dbReference type="NCBI Taxonomy" id="2528005"/>
    <lineage>
        <taxon>Bacteria</taxon>
        <taxon>Pseudomonadati</taxon>
        <taxon>Planctomycetota</taxon>
        <taxon>Planctomycetia</taxon>
        <taxon>Pirellulales</taxon>
        <taxon>Pirellulaceae</taxon>
        <taxon>Stieleria</taxon>
    </lineage>
</organism>
<dbReference type="Gene3D" id="3.30.1490.130">
    <property type="entry name" value="D-aminoacylase. Domain 3"/>
    <property type="match status" value="1"/>
</dbReference>
<evidence type="ECO:0000256" key="1">
    <source>
        <dbReference type="SAM" id="Phobius"/>
    </source>
</evidence>
<sequence>MDQTVTTFSKQVKINMHQLRRDFQQGRKLFTAFTLVAVLTTSLLTVSVALSQDYDIAILNGRVMDPETNFDGVRNVGIKDGKIVVITEDAIKGKETIDAKDHVVAPGFIEGHQHATDPFSRKVNLRDGLTTQMDFEAGAGDIAKWYAEAEGKTQANYGMVVLATLARGLVLDGPEVVAGANDMGGLFPMVGRAAAKAQKEGRKPGWTATLPNKEQMIRIMSYVDEGLRQGALGVGIPVGYMTTGVTQYELYKYQELASKYGRVSNAHVRFAGVRPPTQGQLGVQEMLANAMILDAPFLASHLNSNMDWEYTIPLINDAREKRGAKVWGEVYPYAAGGTIASTDILTESSMAQMNITYSDVANLDGTRWDKAMYEDVRKNDPGRTILIFNNSPEDIAKWMAMPGVVVVSDGMAIQDAKGQYYPWDSPYEGKSVHPRCAGTRAKVLRMVREDKNMTLMEAISKMSYLHARYFDELGGISQMKTKGRVQVGADADIVVFNPDTVTDNSTYKPGEGALPSTGIPYVLVNGVVVVKDSEVQKVFPGKPIRFPVLEKGRLDQINIEPRIFVPNQ</sequence>
<dbReference type="SUPFAM" id="SSF51338">
    <property type="entry name" value="Composite domain of metallo-dependent hydrolases"/>
    <property type="match status" value="1"/>
</dbReference>
<gene>
    <name evidence="2" type="ORF">Pla52n_03960</name>
</gene>
<dbReference type="InterPro" id="IPR023100">
    <property type="entry name" value="D-aminoacylase_insert_dom_sf"/>
</dbReference>
<dbReference type="InterPro" id="IPR011059">
    <property type="entry name" value="Metal-dep_hydrolase_composite"/>
</dbReference>
<dbReference type="AlphaFoldDB" id="A0A5C6B8Q3"/>